<protein>
    <recommendedName>
        <fullName evidence="3">MHC class I-like antigen recognition-like domain-containing protein</fullName>
    </recommendedName>
</protein>
<dbReference type="Ensembl" id="ENSPRET00000006583.1">
    <property type="protein sequence ID" value="ENSPREP00000006496.1"/>
    <property type="gene ID" value="ENSPREG00000004501.1"/>
</dbReference>
<evidence type="ECO:0000256" key="1">
    <source>
        <dbReference type="ARBA" id="ARBA00023180"/>
    </source>
</evidence>
<dbReference type="InterPro" id="IPR001039">
    <property type="entry name" value="MHC_I_a_a1/a2"/>
</dbReference>
<dbReference type="PANTHER" id="PTHR16675">
    <property type="entry name" value="MHC CLASS I-RELATED"/>
    <property type="match status" value="1"/>
</dbReference>
<evidence type="ECO:0000259" key="3">
    <source>
        <dbReference type="Pfam" id="PF00129"/>
    </source>
</evidence>
<dbReference type="SUPFAM" id="SSF54452">
    <property type="entry name" value="MHC antigen-recognition domain"/>
    <property type="match status" value="1"/>
</dbReference>
<dbReference type="Proteomes" id="UP000242638">
    <property type="component" value="Unassembled WGS sequence"/>
</dbReference>
<proteinExistence type="inferred from homology"/>
<accession>A0A3P9NAB1</accession>
<reference evidence="4" key="2">
    <citation type="submission" date="2025-08" db="UniProtKB">
        <authorList>
            <consortium name="Ensembl"/>
        </authorList>
    </citation>
    <scope>IDENTIFICATION</scope>
    <source>
        <strain evidence="4">Guanapo</strain>
    </source>
</reference>
<comment type="similarity">
    <text evidence="2">Belongs to the MHC class I family.</text>
</comment>
<evidence type="ECO:0000256" key="2">
    <source>
        <dbReference type="RuleBase" id="RU004439"/>
    </source>
</evidence>
<evidence type="ECO:0000313" key="4">
    <source>
        <dbReference type="Ensembl" id="ENSPREP00000006496.1"/>
    </source>
</evidence>
<feature type="domain" description="MHC class I-like antigen recognition-like" evidence="3">
    <location>
        <begin position="31"/>
        <end position="210"/>
    </location>
</feature>
<dbReference type="Gene3D" id="3.30.500.10">
    <property type="entry name" value="MHC class I-like antigen recognition-like"/>
    <property type="match status" value="1"/>
</dbReference>
<dbReference type="GeneTree" id="ENSGT01120000271828"/>
<dbReference type="AlphaFoldDB" id="A0A3P9NAB1"/>
<keyword evidence="1" id="KW-0325">Glycoprotein</keyword>
<organism evidence="4 5">
    <name type="scientific">Poecilia reticulata</name>
    <name type="common">Guppy</name>
    <name type="synonym">Acanthophacelus reticulatus</name>
    <dbReference type="NCBI Taxonomy" id="8081"/>
    <lineage>
        <taxon>Eukaryota</taxon>
        <taxon>Metazoa</taxon>
        <taxon>Chordata</taxon>
        <taxon>Craniata</taxon>
        <taxon>Vertebrata</taxon>
        <taxon>Euteleostomi</taxon>
        <taxon>Actinopterygii</taxon>
        <taxon>Neopterygii</taxon>
        <taxon>Teleostei</taxon>
        <taxon>Neoteleostei</taxon>
        <taxon>Acanthomorphata</taxon>
        <taxon>Ovalentaria</taxon>
        <taxon>Atherinomorphae</taxon>
        <taxon>Cyprinodontiformes</taxon>
        <taxon>Poeciliidae</taxon>
        <taxon>Poeciliinae</taxon>
        <taxon>Poecilia</taxon>
    </lineage>
</organism>
<dbReference type="GO" id="GO:0006955">
    <property type="term" value="P:immune response"/>
    <property type="evidence" value="ECO:0007669"/>
    <property type="project" value="TreeGrafter"/>
</dbReference>
<reference evidence="5" key="1">
    <citation type="submission" date="2013-11" db="EMBL/GenBank/DDBJ databases">
        <title>The genomic landscape of the Guanapo guppy.</title>
        <authorList>
            <person name="Kuenstner A."/>
            <person name="Dreyer C."/>
        </authorList>
    </citation>
    <scope>NUCLEOTIDE SEQUENCE</scope>
    <source>
        <strain evidence="5">Guanapo</strain>
    </source>
</reference>
<dbReference type="OMA" id="VEYWERE"/>
<name>A0A3P9NAB1_POERE</name>
<evidence type="ECO:0000313" key="5">
    <source>
        <dbReference type="Proteomes" id="UP000242638"/>
    </source>
</evidence>
<dbReference type="InterPro" id="IPR037055">
    <property type="entry name" value="MHC_I-like_Ag-recog_sf"/>
</dbReference>
<dbReference type="Bgee" id="ENSPREG00000004501">
    <property type="expression patterns" value="Expressed in caudal fin and 1 other cell type or tissue"/>
</dbReference>
<dbReference type="PRINTS" id="PR01638">
    <property type="entry name" value="MHCCLASSI"/>
</dbReference>
<dbReference type="InterPro" id="IPR011161">
    <property type="entry name" value="MHC_I-like_Ag-recog"/>
</dbReference>
<dbReference type="InterPro" id="IPR011162">
    <property type="entry name" value="MHC_I/II-like_Ag-recog"/>
</dbReference>
<dbReference type="PANTHER" id="PTHR16675:SF237">
    <property type="entry name" value="MHC CLASS I ANTIGEN TRANSCRIPT VARIANT 1-RELATED"/>
    <property type="match status" value="1"/>
</dbReference>
<reference evidence="4" key="3">
    <citation type="submission" date="2025-09" db="UniProtKB">
        <authorList>
            <consortium name="Ensembl"/>
        </authorList>
    </citation>
    <scope>IDENTIFICATION</scope>
    <source>
        <strain evidence="4">Guanapo</strain>
    </source>
</reference>
<dbReference type="Pfam" id="PF00129">
    <property type="entry name" value="MHC_I"/>
    <property type="match status" value="1"/>
</dbReference>
<keyword evidence="5" id="KW-1185">Reference proteome</keyword>
<dbReference type="GO" id="GO:0005615">
    <property type="term" value="C:extracellular space"/>
    <property type="evidence" value="ECO:0007669"/>
    <property type="project" value="TreeGrafter"/>
</dbReference>
<sequence>MGHIKHTLVNGFNTASILTHSCSVCFMTVIHSLRYFYSASSGLPDVPSYMSAGLLDDVQISYCDSIANRNIPKQDWMNNVSSDNPHYWEEETLTCLAKQETLKENIEIAKLRFNQTGGLFMFHFLHRMYGCEWDDESQQVTSYNQYGYDGEDFLTLDMESNRWIAPKQQAVLTTNKWNSNTAELEYRKNYLNQECPDWLKKYVDYGRSSLMRTVPCFSLFLSWRNILKKKKIWFDSLQLDIYYHATFFKWLLLKYSPNFLKSQLLEDGYAVLLCAKDHKYDQTIC</sequence>
<dbReference type="STRING" id="8081.ENSPREP00000006496"/>
<dbReference type="FunFam" id="3.30.500.10:FF:000001">
    <property type="entry name" value="H-2 class I histocompatibility antigen, alpha chain"/>
    <property type="match status" value="1"/>
</dbReference>
<dbReference type="InterPro" id="IPR050208">
    <property type="entry name" value="MHC_class-I_related"/>
</dbReference>
<dbReference type="GO" id="GO:0009897">
    <property type="term" value="C:external side of plasma membrane"/>
    <property type="evidence" value="ECO:0007669"/>
    <property type="project" value="TreeGrafter"/>
</dbReference>